<dbReference type="PANTHER" id="PTHR34935">
    <property type="entry name" value="PROTEIN TIC110, CHLOROPLASTIC"/>
    <property type="match status" value="1"/>
</dbReference>
<feature type="region of interest" description="Disordered" evidence="1">
    <location>
        <begin position="1"/>
        <end position="22"/>
    </location>
</feature>
<feature type="compositionally biased region" description="Low complexity" evidence="1">
    <location>
        <begin position="50"/>
        <end position="65"/>
    </location>
</feature>
<sequence length="343" mass="37004">MNTSSLLAPPSTPHPHPPLLRSPFLNPIPLRASFRPLTRRRFRVSLPRTAAASSSSSDQSGVAAASPPPDVFGGKKELTGIQPLVEKLTPPLRLASSAILLAGAVAAGYGLGFRFGQTRNAALGGAVALGAAGGAAAYALNSCVPEVAAVELHNYVAGSDDPRAVKKEEIEAIAKKYGVSKQDEAFNAELSDLYCRFVSSVIPQASQDLSGNEADTIINFKNALGIDDPEAAAMHMEIGRRIFRQRLETGDRDGDIEQRRAFQKLIYVSTLVFGEASSFLLPWKRVFKVTDSQVEIAIRDNAQQLYASRLKSVGRDLSVEQLVGLREAQRLYRLSDEVPSLYT</sequence>
<evidence type="ECO:0000313" key="2">
    <source>
        <dbReference type="EMBL" id="PON66190.1"/>
    </source>
</evidence>
<comment type="caution">
    <text evidence="2">The sequence shown here is derived from an EMBL/GenBank/DDBJ whole genome shotgun (WGS) entry which is preliminary data.</text>
</comment>
<dbReference type="STRING" id="63057.A0A2P5CYR3"/>
<dbReference type="Proteomes" id="UP000237000">
    <property type="component" value="Unassembled WGS sequence"/>
</dbReference>
<dbReference type="InterPro" id="IPR031610">
    <property type="entry name" value="TIC110"/>
</dbReference>
<feature type="region of interest" description="Disordered" evidence="1">
    <location>
        <begin position="49"/>
        <end position="75"/>
    </location>
</feature>
<dbReference type="GO" id="GO:0061927">
    <property type="term" value="C:TOC-TIC supercomplex I"/>
    <property type="evidence" value="ECO:0007669"/>
    <property type="project" value="TreeGrafter"/>
</dbReference>
<proteinExistence type="predicted"/>
<name>A0A2P5CYR3_TREOI</name>
<dbReference type="GO" id="GO:0045037">
    <property type="term" value="P:protein import into chloroplast stroma"/>
    <property type="evidence" value="ECO:0007669"/>
    <property type="project" value="TreeGrafter"/>
</dbReference>
<gene>
    <name evidence="2" type="ORF">TorRG33x02_268830</name>
</gene>
<dbReference type="PANTHER" id="PTHR34935:SF3">
    <property type="entry name" value="PROTEIN TIC110, CHLOROPLASTIC"/>
    <property type="match status" value="1"/>
</dbReference>
<accession>A0A2P5CYR3</accession>
<reference evidence="3" key="1">
    <citation type="submission" date="2016-06" db="EMBL/GenBank/DDBJ databases">
        <title>Parallel loss of symbiosis genes in relatives of nitrogen-fixing non-legume Parasponia.</title>
        <authorList>
            <person name="Van Velzen R."/>
            <person name="Holmer R."/>
            <person name="Bu F."/>
            <person name="Rutten L."/>
            <person name="Van Zeijl A."/>
            <person name="Liu W."/>
            <person name="Santuari L."/>
            <person name="Cao Q."/>
            <person name="Sharma T."/>
            <person name="Shen D."/>
            <person name="Roswanjaya Y."/>
            <person name="Wardhani T."/>
            <person name="Kalhor M.S."/>
            <person name="Jansen J."/>
            <person name="Van den Hoogen J."/>
            <person name="Gungor B."/>
            <person name="Hartog M."/>
            <person name="Hontelez J."/>
            <person name="Verver J."/>
            <person name="Yang W.-C."/>
            <person name="Schijlen E."/>
            <person name="Repin R."/>
            <person name="Schilthuizen M."/>
            <person name="Schranz E."/>
            <person name="Heidstra R."/>
            <person name="Miyata K."/>
            <person name="Fedorova E."/>
            <person name="Kohlen W."/>
            <person name="Bisseling T."/>
            <person name="Smit S."/>
            <person name="Geurts R."/>
        </authorList>
    </citation>
    <scope>NUCLEOTIDE SEQUENCE [LARGE SCALE GENOMIC DNA]</scope>
    <source>
        <strain evidence="3">cv. RG33-2</strain>
    </source>
</reference>
<evidence type="ECO:0000256" key="1">
    <source>
        <dbReference type="SAM" id="MobiDB-lite"/>
    </source>
</evidence>
<dbReference type="InParanoid" id="A0A2P5CYR3"/>
<dbReference type="EMBL" id="JXTC01000314">
    <property type="protein sequence ID" value="PON66190.1"/>
    <property type="molecule type" value="Genomic_DNA"/>
</dbReference>
<dbReference type="OrthoDB" id="1691258at2759"/>
<evidence type="ECO:0000313" key="3">
    <source>
        <dbReference type="Proteomes" id="UP000237000"/>
    </source>
</evidence>
<dbReference type="Pfam" id="PF16940">
    <property type="entry name" value="Tic110"/>
    <property type="match status" value="1"/>
</dbReference>
<protein>
    <submittedName>
        <fullName evidence="2">Protein TIC</fullName>
    </submittedName>
</protein>
<organism evidence="2 3">
    <name type="scientific">Trema orientale</name>
    <name type="common">Charcoal tree</name>
    <name type="synonym">Celtis orientalis</name>
    <dbReference type="NCBI Taxonomy" id="63057"/>
    <lineage>
        <taxon>Eukaryota</taxon>
        <taxon>Viridiplantae</taxon>
        <taxon>Streptophyta</taxon>
        <taxon>Embryophyta</taxon>
        <taxon>Tracheophyta</taxon>
        <taxon>Spermatophyta</taxon>
        <taxon>Magnoliopsida</taxon>
        <taxon>eudicotyledons</taxon>
        <taxon>Gunneridae</taxon>
        <taxon>Pentapetalae</taxon>
        <taxon>rosids</taxon>
        <taxon>fabids</taxon>
        <taxon>Rosales</taxon>
        <taxon>Cannabaceae</taxon>
        <taxon>Trema</taxon>
    </lineage>
</organism>
<feature type="compositionally biased region" description="Pro residues" evidence="1">
    <location>
        <begin position="10"/>
        <end position="20"/>
    </location>
</feature>
<keyword evidence="3" id="KW-1185">Reference proteome</keyword>
<dbReference type="AlphaFoldDB" id="A0A2P5CYR3"/>